<name>A0A7Y0DXE1_9PROT</name>
<dbReference type="InterPro" id="IPR037401">
    <property type="entry name" value="SnoaL-like"/>
</dbReference>
<evidence type="ECO:0000313" key="2">
    <source>
        <dbReference type="EMBL" id="NMM43363.1"/>
    </source>
</evidence>
<dbReference type="RefSeq" id="WP_169623646.1">
    <property type="nucleotide sequence ID" value="NZ_JABBNT010000001.1"/>
</dbReference>
<dbReference type="InterPro" id="IPR032710">
    <property type="entry name" value="NTF2-like_dom_sf"/>
</dbReference>
<organism evidence="2 3">
    <name type="scientific">Pacificispira spongiicola</name>
    <dbReference type="NCBI Taxonomy" id="2729598"/>
    <lineage>
        <taxon>Bacteria</taxon>
        <taxon>Pseudomonadati</taxon>
        <taxon>Pseudomonadota</taxon>
        <taxon>Alphaproteobacteria</taxon>
        <taxon>Rhodospirillales</taxon>
        <taxon>Rhodospirillaceae</taxon>
        <taxon>Pacificispira</taxon>
    </lineage>
</organism>
<gene>
    <name evidence="2" type="ORF">HH303_02655</name>
</gene>
<dbReference type="Pfam" id="PF12680">
    <property type="entry name" value="SnoaL_2"/>
    <property type="match status" value="1"/>
</dbReference>
<dbReference type="AlphaFoldDB" id="A0A7Y0DXE1"/>
<dbReference type="Proteomes" id="UP000539372">
    <property type="component" value="Unassembled WGS sequence"/>
</dbReference>
<dbReference type="EMBL" id="JABBNT010000001">
    <property type="protein sequence ID" value="NMM43363.1"/>
    <property type="molecule type" value="Genomic_DNA"/>
</dbReference>
<feature type="domain" description="SnoaL-like" evidence="1">
    <location>
        <begin position="9"/>
        <end position="108"/>
    </location>
</feature>
<evidence type="ECO:0000313" key="3">
    <source>
        <dbReference type="Proteomes" id="UP000539372"/>
    </source>
</evidence>
<protein>
    <submittedName>
        <fullName evidence="2">Nuclear transport factor 2 family protein</fullName>
    </submittedName>
</protein>
<keyword evidence="3" id="KW-1185">Reference proteome</keyword>
<dbReference type="SUPFAM" id="SSF54427">
    <property type="entry name" value="NTF2-like"/>
    <property type="match status" value="1"/>
</dbReference>
<proteinExistence type="predicted"/>
<sequence length="141" mass="16431">MTTPAERYKHFLETLSPERLSDLDGIATADVCFKDPFNDVRGVDAMRAVFEHMYRELGEVRFQVRRMLSDGDTCLLEWRFDSTLRGQPWTFDGMSIVEFAPDGLVRSHIDHWDAAGAFYERLPVIGWLLSRIRRKVGVRHR</sequence>
<accession>A0A7Y0DXE1</accession>
<evidence type="ECO:0000259" key="1">
    <source>
        <dbReference type="Pfam" id="PF12680"/>
    </source>
</evidence>
<comment type="caution">
    <text evidence="2">The sequence shown here is derived from an EMBL/GenBank/DDBJ whole genome shotgun (WGS) entry which is preliminary data.</text>
</comment>
<dbReference type="Gene3D" id="3.10.450.50">
    <property type="match status" value="1"/>
</dbReference>
<reference evidence="2 3" key="1">
    <citation type="submission" date="2020-04" db="EMBL/GenBank/DDBJ databases">
        <title>Rhodospirillaceae bacterium KN72 isolated from deep sea.</title>
        <authorList>
            <person name="Zhang D.-C."/>
        </authorList>
    </citation>
    <scope>NUCLEOTIDE SEQUENCE [LARGE SCALE GENOMIC DNA]</scope>
    <source>
        <strain evidence="2 3">KN72</strain>
    </source>
</reference>